<keyword evidence="2" id="KW-0456">Lyase</keyword>
<evidence type="ECO:0000259" key="1">
    <source>
        <dbReference type="Pfam" id="PF18029"/>
    </source>
</evidence>
<feature type="domain" description="Glyoxalase-like" evidence="1">
    <location>
        <begin position="7"/>
        <end position="117"/>
    </location>
</feature>
<comment type="caution">
    <text evidence="2">The sequence shown here is derived from an EMBL/GenBank/DDBJ whole genome shotgun (WGS) entry which is preliminary data.</text>
</comment>
<gene>
    <name evidence="2" type="ORF">BJ981_002684</name>
</gene>
<dbReference type="AlphaFoldDB" id="A0A7W8Z4B9"/>
<sequence length="128" mass="14457">MIGIHTVTFDCAEPYELAEWWHQALGWSLEDDAGKDDDEVMLEGPHEPHLLFIRVPEDKAVKNRTHIDVRPEGDGTRDQEVERLLALGATVHEDHRYSDGTGWVTMLDPEGNEFCVCRGEAERAAMGD</sequence>
<dbReference type="Proteomes" id="UP000588112">
    <property type="component" value="Unassembled WGS sequence"/>
</dbReference>
<keyword evidence="3" id="KW-1185">Reference proteome</keyword>
<dbReference type="SUPFAM" id="SSF54593">
    <property type="entry name" value="Glyoxalase/Bleomycin resistance protein/Dihydroxybiphenyl dioxygenase"/>
    <property type="match status" value="1"/>
</dbReference>
<dbReference type="CDD" id="cd06587">
    <property type="entry name" value="VOC"/>
    <property type="match status" value="1"/>
</dbReference>
<protein>
    <submittedName>
        <fullName evidence="2">Putative enzyme related to lactoylglutathione lyase</fullName>
    </submittedName>
</protein>
<accession>A0A7W8Z4B9</accession>
<dbReference type="PANTHER" id="PTHR35908:SF1">
    <property type="entry name" value="CONSERVED PROTEIN"/>
    <property type="match status" value="1"/>
</dbReference>
<dbReference type="GO" id="GO:0016829">
    <property type="term" value="F:lyase activity"/>
    <property type="evidence" value="ECO:0007669"/>
    <property type="project" value="UniProtKB-KW"/>
</dbReference>
<dbReference type="EMBL" id="JACHBR010000001">
    <property type="protein sequence ID" value="MBB5626985.1"/>
    <property type="molecule type" value="Genomic_DNA"/>
</dbReference>
<organism evidence="2 3">
    <name type="scientific">Sphaerisporangium krabiense</name>
    <dbReference type="NCBI Taxonomy" id="763782"/>
    <lineage>
        <taxon>Bacteria</taxon>
        <taxon>Bacillati</taxon>
        <taxon>Actinomycetota</taxon>
        <taxon>Actinomycetes</taxon>
        <taxon>Streptosporangiales</taxon>
        <taxon>Streptosporangiaceae</taxon>
        <taxon>Sphaerisporangium</taxon>
    </lineage>
</organism>
<dbReference type="PANTHER" id="PTHR35908">
    <property type="entry name" value="HYPOTHETICAL FUSION PROTEIN"/>
    <property type="match status" value="1"/>
</dbReference>
<reference evidence="2 3" key="1">
    <citation type="submission" date="2020-08" db="EMBL/GenBank/DDBJ databases">
        <title>Sequencing the genomes of 1000 actinobacteria strains.</title>
        <authorList>
            <person name="Klenk H.-P."/>
        </authorList>
    </citation>
    <scope>NUCLEOTIDE SEQUENCE [LARGE SCALE GENOMIC DNA]</scope>
    <source>
        <strain evidence="2 3">DSM 45790</strain>
    </source>
</reference>
<dbReference type="Pfam" id="PF18029">
    <property type="entry name" value="Glyoxalase_6"/>
    <property type="match status" value="1"/>
</dbReference>
<name>A0A7W8Z4B9_9ACTN</name>
<dbReference type="InterPro" id="IPR029068">
    <property type="entry name" value="Glyas_Bleomycin-R_OHBP_Dase"/>
</dbReference>
<evidence type="ECO:0000313" key="2">
    <source>
        <dbReference type="EMBL" id="MBB5626985.1"/>
    </source>
</evidence>
<proteinExistence type="predicted"/>
<dbReference type="InterPro" id="IPR041581">
    <property type="entry name" value="Glyoxalase_6"/>
</dbReference>
<evidence type="ECO:0000313" key="3">
    <source>
        <dbReference type="Proteomes" id="UP000588112"/>
    </source>
</evidence>
<dbReference type="Gene3D" id="3.10.180.10">
    <property type="entry name" value="2,3-Dihydroxybiphenyl 1,2-Dioxygenase, domain 1"/>
    <property type="match status" value="1"/>
</dbReference>